<name>A0A2K3DQL1_CHLRE</name>
<accession>A0A2K3DQL1</accession>
<gene>
    <name evidence="1" type="ORF">CHLRE_06g296450v5</name>
</gene>
<evidence type="ECO:0000313" key="2">
    <source>
        <dbReference type="Proteomes" id="UP000006906"/>
    </source>
</evidence>
<evidence type="ECO:0000313" key="1">
    <source>
        <dbReference type="EMBL" id="PNW82834.1"/>
    </source>
</evidence>
<keyword evidence="2" id="KW-1185">Reference proteome</keyword>
<dbReference type="EMBL" id="CM008967">
    <property type="protein sequence ID" value="PNW82834.1"/>
    <property type="molecule type" value="Genomic_DNA"/>
</dbReference>
<dbReference type="AlphaFoldDB" id="A0A2K3DQL1"/>
<dbReference type="Gramene" id="PNW82834">
    <property type="protein sequence ID" value="PNW82834"/>
    <property type="gene ID" value="CHLRE_06g296450v5"/>
</dbReference>
<dbReference type="Proteomes" id="UP000006906">
    <property type="component" value="Chromosome 6"/>
</dbReference>
<organism evidence="1 2">
    <name type="scientific">Chlamydomonas reinhardtii</name>
    <name type="common">Chlamydomonas smithii</name>
    <dbReference type="NCBI Taxonomy" id="3055"/>
    <lineage>
        <taxon>Eukaryota</taxon>
        <taxon>Viridiplantae</taxon>
        <taxon>Chlorophyta</taxon>
        <taxon>core chlorophytes</taxon>
        <taxon>Chlorophyceae</taxon>
        <taxon>CS clade</taxon>
        <taxon>Chlamydomonadales</taxon>
        <taxon>Chlamydomonadaceae</taxon>
        <taxon>Chlamydomonas</taxon>
    </lineage>
</organism>
<dbReference type="KEGG" id="cre:CHLRE_06g296450v5"/>
<dbReference type="OrthoDB" id="537362at2759"/>
<dbReference type="GeneID" id="5717051"/>
<proteinExistence type="predicted"/>
<sequence>MGNVAPAARRHSVVTALKDFGAELELFQQADLDILWEQRYCTVDSLRSATHQGLQASELPLSLVDHILSLQASAAGLAVGSAAGVVSLVSVRPTPAGSLPAAAGVAGGPSAAGSTEQADAESLREVVRAAIRETWLEMEAKQRRARKPQSFSSVGSQDVDTLIRSVKLVAVRGEAVAPQEAQVPEGTPECASFVRQEGCSEDAMTPALLQHHQQQLKKLGVVFDELGGFEMYDTHSKGKLLQFTCDEKSFSGGFAGCVAPYGLTEWSLVHQLRIIYEHKLNIKAPHKRQAVVELLGAYACSPCPVLLDLTDGRKHNVYTLRNRRLFVWENLTPTQAYYLQAQHLRAAGSLRAGLDLQLHQLPEEEQQTVRHVQQVLSPAFGGETALQEQLDSVLPFMPPEERESVELELVSSWAQAADFSQPPEEAQTPAPSCP</sequence>
<dbReference type="InParanoid" id="A0A2K3DQL1"/>
<dbReference type="ExpressionAtlas" id="A0A2K3DQL1">
    <property type="expression patterns" value="baseline and differential"/>
</dbReference>
<dbReference type="RefSeq" id="XP_042924215.1">
    <property type="nucleotide sequence ID" value="XM_043063509.1"/>
</dbReference>
<protein>
    <submittedName>
        <fullName evidence="1">Uncharacterized protein</fullName>
    </submittedName>
</protein>
<reference evidence="1 2" key="1">
    <citation type="journal article" date="2007" name="Science">
        <title>The Chlamydomonas genome reveals the evolution of key animal and plant functions.</title>
        <authorList>
            <person name="Merchant S.S."/>
            <person name="Prochnik S.E."/>
            <person name="Vallon O."/>
            <person name="Harris E.H."/>
            <person name="Karpowicz S.J."/>
            <person name="Witman G.B."/>
            <person name="Terry A."/>
            <person name="Salamov A."/>
            <person name="Fritz-Laylin L.K."/>
            <person name="Marechal-Drouard L."/>
            <person name="Marshall W.F."/>
            <person name="Qu L.H."/>
            <person name="Nelson D.R."/>
            <person name="Sanderfoot A.A."/>
            <person name="Spalding M.H."/>
            <person name="Kapitonov V.V."/>
            <person name="Ren Q."/>
            <person name="Ferris P."/>
            <person name="Lindquist E."/>
            <person name="Shapiro H."/>
            <person name="Lucas S.M."/>
            <person name="Grimwood J."/>
            <person name="Schmutz J."/>
            <person name="Cardol P."/>
            <person name="Cerutti H."/>
            <person name="Chanfreau G."/>
            <person name="Chen C.L."/>
            <person name="Cognat V."/>
            <person name="Croft M.T."/>
            <person name="Dent R."/>
            <person name="Dutcher S."/>
            <person name="Fernandez E."/>
            <person name="Fukuzawa H."/>
            <person name="Gonzalez-Ballester D."/>
            <person name="Gonzalez-Halphen D."/>
            <person name="Hallmann A."/>
            <person name="Hanikenne M."/>
            <person name="Hippler M."/>
            <person name="Inwood W."/>
            <person name="Jabbari K."/>
            <person name="Kalanon M."/>
            <person name="Kuras R."/>
            <person name="Lefebvre P.A."/>
            <person name="Lemaire S.D."/>
            <person name="Lobanov A.V."/>
            <person name="Lohr M."/>
            <person name="Manuell A."/>
            <person name="Meier I."/>
            <person name="Mets L."/>
            <person name="Mittag M."/>
            <person name="Mittelmeier T."/>
            <person name="Moroney J.V."/>
            <person name="Moseley J."/>
            <person name="Napoli C."/>
            <person name="Nedelcu A.M."/>
            <person name="Niyogi K."/>
            <person name="Novoselov S.V."/>
            <person name="Paulsen I.T."/>
            <person name="Pazour G."/>
            <person name="Purton S."/>
            <person name="Ral J.P."/>
            <person name="Riano-Pachon D.M."/>
            <person name="Riekhof W."/>
            <person name="Rymarquis L."/>
            <person name="Schroda M."/>
            <person name="Stern D."/>
            <person name="Umen J."/>
            <person name="Willows R."/>
            <person name="Wilson N."/>
            <person name="Zimmer S.L."/>
            <person name="Allmer J."/>
            <person name="Balk J."/>
            <person name="Bisova K."/>
            <person name="Chen C.J."/>
            <person name="Elias M."/>
            <person name="Gendler K."/>
            <person name="Hauser C."/>
            <person name="Lamb M.R."/>
            <person name="Ledford H."/>
            <person name="Long J.C."/>
            <person name="Minagawa J."/>
            <person name="Page M.D."/>
            <person name="Pan J."/>
            <person name="Pootakham W."/>
            <person name="Roje S."/>
            <person name="Rose A."/>
            <person name="Stahlberg E."/>
            <person name="Terauchi A.M."/>
            <person name="Yang P."/>
            <person name="Ball S."/>
            <person name="Bowler C."/>
            <person name="Dieckmann C.L."/>
            <person name="Gladyshev V.N."/>
            <person name="Green P."/>
            <person name="Jorgensen R."/>
            <person name="Mayfield S."/>
            <person name="Mueller-Roeber B."/>
            <person name="Rajamani S."/>
            <person name="Sayre R.T."/>
            <person name="Brokstein P."/>
            <person name="Dubchak I."/>
            <person name="Goodstein D."/>
            <person name="Hornick L."/>
            <person name="Huang Y.W."/>
            <person name="Jhaveri J."/>
            <person name="Luo Y."/>
            <person name="Martinez D."/>
            <person name="Ngau W.C."/>
            <person name="Otillar B."/>
            <person name="Poliakov A."/>
            <person name="Porter A."/>
            <person name="Szajkowski L."/>
            <person name="Werner G."/>
            <person name="Zhou K."/>
            <person name="Grigoriev I.V."/>
            <person name="Rokhsar D.S."/>
            <person name="Grossman A.R."/>
        </authorList>
    </citation>
    <scope>NUCLEOTIDE SEQUENCE [LARGE SCALE GENOMIC DNA]</scope>
    <source>
        <strain evidence="2">CC-503</strain>
    </source>
</reference>